<evidence type="ECO:0000256" key="15">
    <source>
        <dbReference type="ARBA" id="ARBA00023268"/>
    </source>
</evidence>
<comment type="caution">
    <text evidence="19">The sequence shown here is derived from an EMBL/GenBank/DDBJ whole genome shotgun (WGS) entry which is preliminary data.</text>
</comment>
<dbReference type="Pfam" id="PF24626">
    <property type="entry name" value="SH3_Tf2-1"/>
    <property type="match status" value="1"/>
</dbReference>
<sequence>MVGTRSQTTGGGSELPPSTVGTTPQDTNLDWRQETTRIEAHVQRLETSMNTRFQELQSAMMANLHKLLEIGLGKKIDASAIAGQHSGVLGTPPVNPQAGSNPSPDGEAAAATGVNSEVEQEVRERESVPQMNFAYKLLCPKFDGSEFREWMCKLEQYFEAEGVPDCAKVRVVMLHLEGKALQWHQFLSRTYLDLNTMGWTEYLQLLRERFAPGGFDDPFADLIELRQTDTVEKYYEDFIHLLNQISKLPDAYTLSVFKNHLRLEIGQIVKLLQPKTLLEAFHLAKHVESMYFPTQRKGQGLVPKTFSNPPSVLSFPSRISGSAFRGPAPSGGTTVASSSRFSTPRSTSPVHLKPNVQAHKNTGKTLSAAEVEERRRKGLCFWCAAKYTPGHKCAKTQMYQIVVDGLEDDGDAEIFLDCEEVVDQGAQEQTQGEEPVLSLQAMWGKAKWNTMRIQIHMGRTECVALIDTGSTHNFLSLNVVKQLNLRGSRHKQLRVTVADGNWMTTLGECSKVEWKSQGVSFVSDFLIVPIKNCEMVLGVQWLAQLGNIQWDFNQLSMKFWYKGKEVELQGCASQALQVVGPRKCDKMLRGAKGPYMASVWLLEAQLVLKTEEEMLKKEIDVLLNEFKQVFEEPVGLPPERGHEHRIELKDDKEIVKVKPYRHPAHQKDEIEKLVGEMLQSGIIRDSNSAFSSPIVMVKKKDGNWRMCVDYRKLNRLTVKDSFPMPVIEELLDELGAAKVFSKLDLRSGYHQIRMRESDIQKTAFRTHEGHYEFLVMPFGLSNAPATFQGLMNKLFKQFLRKFVLVFFDDILIYSVDGATHLKHLRTVLETLREHQLYAKRSKCCFGSKEVDYLGYVITGGCISMDESKVRSITSWPVPTTVKELRGFLGLSGYYRRFVRGYGCLARPLTDLLKKGAWKWGVQEEEAFRKLKEAVCSAPVLALPDFDAEFIVEADASEVGVGAVLVQKGRPLAFFSKGLGVRHRGLSVYEKEMLAVLMSVKRWSAYLVGRHFVIKTDHHSLKFLAENQAFTPFQQKWVVKMMGFDYEIQYRRGIHNTVADALSRRPEEGSCYTLGVSHVNSQVLRKIRESWLVDDKLKSIIEAKEEDANKHPKYQWDGRTLKRKGKLVVGNDSELKKELLGFFHNSTAGGHSGATATTQRISMVLYWKGLKRDVKNWVRECLVCQRNKGDKHHPRGLLQPLPIPETIWSSIGMDFVEGLPKSGKIDCILVVVDRLTKYSHFIGLTHPFTAKDVAQSFLKNVYKLHGLPNNIVCDRDKVFMSLFWKELFGKLGVGIHASTAYHPETDGQTERVNQCLETYLRCMTGERPKDWSEWLHLAEWWYNTTFHSSIQTTPYQALYGQPPPVHLPYIAGESMVAAVDRGLQAREAAIKMLKFHLTRAQGRMKNQADKRRKECEYQVGDWVFLKLQPYRQQTVCARTGQKLASRWFGPFPILERVGAVAYKLKLPENSRVHPVFHVSQLKKRVGSDKIQDEWPVIDADGSISKEPSRIIDRRIGRRGNRAVTEVLVEWSNSFPEDATWEVLHLLKQQFPNFNP</sequence>
<dbReference type="GO" id="GO:0006310">
    <property type="term" value="P:DNA recombination"/>
    <property type="evidence" value="ECO:0007669"/>
    <property type="project" value="UniProtKB-KW"/>
</dbReference>
<dbReference type="PANTHER" id="PTHR37984">
    <property type="entry name" value="PROTEIN CBG26694"/>
    <property type="match status" value="1"/>
</dbReference>
<dbReference type="CDD" id="cd09274">
    <property type="entry name" value="RNase_HI_RT_Ty3"/>
    <property type="match status" value="1"/>
</dbReference>
<evidence type="ECO:0000259" key="18">
    <source>
        <dbReference type="PROSITE" id="PS50994"/>
    </source>
</evidence>
<evidence type="ECO:0000256" key="10">
    <source>
        <dbReference type="ARBA" id="ARBA00022908"/>
    </source>
</evidence>
<dbReference type="GO" id="GO:0006508">
    <property type="term" value="P:proteolysis"/>
    <property type="evidence" value="ECO:0007669"/>
    <property type="project" value="UniProtKB-KW"/>
</dbReference>
<keyword evidence="10" id="KW-0229">DNA integration</keyword>
<keyword evidence="12" id="KW-0239">DNA-directed DNA polymerase</keyword>
<dbReference type="GO" id="GO:0003677">
    <property type="term" value="F:DNA binding"/>
    <property type="evidence" value="ECO:0007669"/>
    <property type="project" value="UniProtKB-KW"/>
</dbReference>
<dbReference type="Pfam" id="PF17921">
    <property type="entry name" value="Integrase_H2C2"/>
    <property type="match status" value="1"/>
</dbReference>
<evidence type="ECO:0000256" key="7">
    <source>
        <dbReference type="ARBA" id="ARBA00022759"/>
    </source>
</evidence>
<keyword evidence="2" id="KW-0808">Transferase</keyword>
<dbReference type="SUPFAM" id="SSF53098">
    <property type="entry name" value="Ribonuclease H-like"/>
    <property type="match status" value="1"/>
</dbReference>
<dbReference type="InterPro" id="IPR036397">
    <property type="entry name" value="RNaseH_sf"/>
</dbReference>
<keyword evidence="4" id="KW-0540">Nuclease</keyword>
<evidence type="ECO:0000256" key="8">
    <source>
        <dbReference type="ARBA" id="ARBA00022801"/>
    </source>
</evidence>
<dbReference type="FunFam" id="3.10.10.10:FF:000007">
    <property type="entry name" value="Retrovirus-related Pol polyprotein from transposon 17.6-like Protein"/>
    <property type="match status" value="1"/>
</dbReference>
<keyword evidence="13" id="KW-0238">DNA-binding</keyword>
<dbReference type="InterPro" id="IPR016197">
    <property type="entry name" value="Chromo-like_dom_sf"/>
</dbReference>
<gene>
    <name evidence="19" type="ORF">HRI_002257400</name>
</gene>
<evidence type="ECO:0000256" key="14">
    <source>
        <dbReference type="ARBA" id="ARBA00023172"/>
    </source>
</evidence>
<dbReference type="InterPro" id="IPR041577">
    <property type="entry name" value="RT_RNaseH_2"/>
</dbReference>
<feature type="compositionally biased region" description="Low complexity" evidence="16">
    <location>
        <begin position="337"/>
        <end position="349"/>
    </location>
</feature>
<evidence type="ECO:0000256" key="4">
    <source>
        <dbReference type="ARBA" id="ARBA00022722"/>
    </source>
</evidence>
<feature type="region of interest" description="Disordered" evidence="16">
    <location>
        <begin position="325"/>
        <end position="350"/>
    </location>
</feature>
<keyword evidence="6" id="KW-0064">Aspartyl protease</keyword>
<evidence type="ECO:0000313" key="20">
    <source>
        <dbReference type="Proteomes" id="UP001165190"/>
    </source>
</evidence>
<accession>A0A9W7M356</accession>
<feature type="region of interest" description="Disordered" evidence="16">
    <location>
        <begin position="87"/>
        <end position="114"/>
    </location>
</feature>
<keyword evidence="15" id="KW-0511">Multifunctional enzyme</keyword>
<dbReference type="Gene3D" id="1.10.340.70">
    <property type="match status" value="1"/>
</dbReference>
<dbReference type="PANTHER" id="PTHR37984:SF5">
    <property type="entry name" value="PROTEIN NYNRIN-LIKE"/>
    <property type="match status" value="1"/>
</dbReference>
<dbReference type="Pfam" id="PF03732">
    <property type="entry name" value="Retrotrans_gag"/>
    <property type="match status" value="1"/>
</dbReference>
<keyword evidence="20" id="KW-1185">Reference proteome</keyword>
<dbReference type="Gene3D" id="3.30.420.10">
    <property type="entry name" value="Ribonuclease H-like superfamily/Ribonuclease H"/>
    <property type="match status" value="1"/>
</dbReference>
<keyword evidence="1" id="KW-0645">Protease</keyword>
<dbReference type="Gene3D" id="3.30.70.270">
    <property type="match status" value="2"/>
</dbReference>
<dbReference type="GO" id="GO:0004190">
    <property type="term" value="F:aspartic-type endopeptidase activity"/>
    <property type="evidence" value="ECO:0007669"/>
    <property type="project" value="UniProtKB-KW"/>
</dbReference>
<feature type="domain" description="Reverse transcriptase" evidence="17">
    <location>
        <begin position="678"/>
        <end position="857"/>
    </location>
</feature>
<dbReference type="FunFam" id="3.30.70.270:FF:000020">
    <property type="entry name" value="Transposon Tf2-6 polyprotein-like Protein"/>
    <property type="match status" value="1"/>
</dbReference>
<dbReference type="InterPro" id="IPR043128">
    <property type="entry name" value="Rev_trsase/Diguanyl_cyclase"/>
</dbReference>
<dbReference type="GO" id="GO:0015074">
    <property type="term" value="P:DNA integration"/>
    <property type="evidence" value="ECO:0007669"/>
    <property type="project" value="UniProtKB-KW"/>
</dbReference>
<dbReference type="CDD" id="cd01647">
    <property type="entry name" value="RT_LTR"/>
    <property type="match status" value="1"/>
</dbReference>
<feature type="compositionally biased region" description="Polar residues" evidence="16">
    <location>
        <begin position="19"/>
        <end position="28"/>
    </location>
</feature>
<evidence type="ECO:0000256" key="13">
    <source>
        <dbReference type="ARBA" id="ARBA00023125"/>
    </source>
</evidence>
<dbReference type="Proteomes" id="UP001165190">
    <property type="component" value="Unassembled WGS sequence"/>
</dbReference>
<dbReference type="GO" id="GO:0046872">
    <property type="term" value="F:metal ion binding"/>
    <property type="evidence" value="ECO:0007669"/>
    <property type="project" value="UniProtKB-KW"/>
</dbReference>
<dbReference type="InterPro" id="IPR021109">
    <property type="entry name" value="Peptidase_aspartic_dom_sf"/>
</dbReference>
<name>A0A9W7M356_HIBTR</name>
<dbReference type="InterPro" id="IPR050951">
    <property type="entry name" value="Retrovirus_Pol_polyprotein"/>
</dbReference>
<dbReference type="InterPro" id="IPR056924">
    <property type="entry name" value="SH3_Tf2-1"/>
</dbReference>
<dbReference type="GO" id="GO:0003887">
    <property type="term" value="F:DNA-directed DNA polymerase activity"/>
    <property type="evidence" value="ECO:0007669"/>
    <property type="project" value="UniProtKB-KW"/>
</dbReference>
<protein>
    <recommendedName>
        <fullName evidence="21">Reverse transcriptase</fullName>
    </recommendedName>
</protein>
<dbReference type="InterPro" id="IPR012337">
    <property type="entry name" value="RNaseH-like_sf"/>
</dbReference>
<feature type="region of interest" description="Disordered" evidence="16">
    <location>
        <begin position="1"/>
        <end position="28"/>
    </location>
</feature>
<dbReference type="InterPro" id="IPR005162">
    <property type="entry name" value="Retrotrans_gag_dom"/>
</dbReference>
<evidence type="ECO:0008006" key="21">
    <source>
        <dbReference type="Google" id="ProtNLM"/>
    </source>
</evidence>
<dbReference type="SUPFAM" id="SSF56672">
    <property type="entry name" value="DNA/RNA polymerases"/>
    <property type="match status" value="1"/>
</dbReference>
<keyword evidence="3" id="KW-0548">Nucleotidyltransferase</keyword>
<evidence type="ECO:0000256" key="9">
    <source>
        <dbReference type="ARBA" id="ARBA00022842"/>
    </source>
</evidence>
<dbReference type="InterPro" id="IPR000477">
    <property type="entry name" value="RT_dom"/>
</dbReference>
<dbReference type="PROSITE" id="PS50878">
    <property type="entry name" value="RT_POL"/>
    <property type="match status" value="1"/>
</dbReference>
<dbReference type="SUPFAM" id="SSF54160">
    <property type="entry name" value="Chromo domain-like"/>
    <property type="match status" value="1"/>
</dbReference>
<dbReference type="GO" id="GO:0003964">
    <property type="term" value="F:RNA-directed DNA polymerase activity"/>
    <property type="evidence" value="ECO:0007669"/>
    <property type="project" value="UniProtKB-KW"/>
</dbReference>
<keyword evidence="9" id="KW-0460">Magnesium</keyword>
<dbReference type="EMBL" id="BSYR01000020">
    <property type="protein sequence ID" value="GMI85881.1"/>
    <property type="molecule type" value="Genomic_DNA"/>
</dbReference>
<keyword evidence="14" id="KW-0233">DNA recombination</keyword>
<dbReference type="Gene3D" id="2.40.70.10">
    <property type="entry name" value="Acid Proteases"/>
    <property type="match status" value="1"/>
</dbReference>
<dbReference type="SUPFAM" id="SSF50630">
    <property type="entry name" value="Acid proteases"/>
    <property type="match status" value="1"/>
</dbReference>
<keyword evidence="8" id="KW-0378">Hydrolase</keyword>
<dbReference type="Pfam" id="PF17919">
    <property type="entry name" value="RT_RNaseH_2"/>
    <property type="match status" value="1"/>
</dbReference>
<dbReference type="InterPro" id="IPR001584">
    <property type="entry name" value="Integrase_cat-core"/>
</dbReference>
<evidence type="ECO:0000256" key="16">
    <source>
        <dbReference type="SAM" id="MobiDB-lite"/>
    </source>
</evidence>
<proteinExistence type="predicted"/>
<evidence type="ECO:0000256" key="6">
    <source>
        <dbReference type="ARBA" id="ARBA00022750"/>
    </source>
</evidence>
<evidence type="ECO:0000256" key="12">
    <source>
        <dbReference type="ARBA" id="ARBA00022932"/>
    </source>
</evidence>
<keyword evidence="11" id="KW-0695">RNA-directed DNA polymerase</keyword>
<evidence type="ECO:0000313" key="19">
    <source>
        <dbReference type="EMBL" id="GMI85881.1"/>
    </source>
</evidence>
<dbReference type="InterPro" id="IPR041588">
    <property type="entry name" value="Integrase_H2C2"/>
</dbReference>
<keyword evidence="5" id="KW-0479">Metal-binding</keyword>
<organism evidence="19 20">
    <name type="scientific">Hibiscus trionum</name>
    <name type="common">Flower of an hour</name>
    <dbReference type="NCBI Taxonomy" id="183268"/>
    <lineage>
        <taxon>Eukaryota</taxon>
        <taxon>Viridiplantae</taxon>
        <taxon>Streptophyta</taxon>
        <taxon>Embryophyta</taxon>
        <taxon>Tracheophyta</taxon>
        <taxon>Spermatophyta</taxon>
        <taxon>Magnoliopsida</taxon>
        <taxon>eudicotyledons</taxon>
        <taxon>Gunneridae</taxon>
        <taxon>Pentapetalae</taxon>
        <taxon>rosids</taxon>
        <taxon>malvids</taxon>
        <taxon>Malvales</taxon>
        <taxon>Malvaceae</taxon>
        <taxon>Malvoideae</taxon>
        <taxon>Hibiscus</taxon>
    </lineage>
</organism>
<evidence type="ECO:0000256" key="3">
    <source>
        <dbReference type="ARBA" id="ARBA00022695"/>
    </source>
</evidence>
<dbReference type="PROSITE" id="PS50994">
    <property type="entry name" value="INTEGRASE"/>
    <property type="match status" value="1"/>
</dbReference>
<evidence type="ECO:0000256" key="11">
    <source>
        <dbReference type="ARBA" id="ARBA00022918"/>
    </source>
</evidence>
<reference evidence="19" key="1">
    <citation type="submission" date="2023-05" db="EMBL/GenBank/DDBJ databases">
        <title>Genome and transcriptome analyses reveal genes involved in the formation of fine ridges on petal epidermal cells in Hibiscus trionum.</title>
        <authorList>
            <person name="Koshimizu S."/>
            <person name="Masuda S."/>
            <person name="Ishii T."/>
            <person name="Shirasu K."/>
            <person name="Hoshino A."/>
            <person name="Arita M."/>
        </authorList>
    </citation>
    <scope>NUCLEOTIDE SEQUENCE</scope>
    <source>
        <strain evidence="19">Hamamatsu line</strain>
    </source>
</reference>
<evidence type="ECO:0000256" key="2">
    <source>
        <dbReference type="ARBA" id="ARBA00022679"/>
    </source>
</evidence>
<dbReference type="Pfam" id="PF00078">
    <property type="entry name" value="RVT_1"/>
    <property type="match status" value="1"/>
</dbReference>
<evidence type="ECO:0000256" key="5">
    <source>
        <dbReference type="ARBA" id="ARBA00022723"/>
    </source>
</evidence>
<evidence type="ECO:0000259" key="17">
    <source>
        <dbReference type="PROSITE" id="PS50878"/>
    </source>
</evidence>
<dbReference type="InterPro" id="IPR043502">
    <property type="entry name" value="DNA/RNA_pol_sf"/>
</dbReference>
<feature type="domain" description="Integrase catalytic" evidence="18">
    <location>
        <begin position="1197"/>
        <end position="1361"/>
    </location>
</feature>
<dbReference type="OrthoDB" id="1738534at2759"/>
<dbReference type="Pfam" id="PF08284">
    <property type="entry name" value="RVP_2"/>
    <property type="match status" value="1"/>
</dbReference>
<dbReference type="CDD" id="cd00303">
    <property type="entry name" value="retropepsin_like"/>
    <property type="match status" value="1"/>
</dbReference>
<dbReference type="Gene3D" id="3.10.10.10">
    <property type="entry name" value="HIV Type 1 Reverse Transcriptase, subunit A, domain 1"/>
    <property type="match status" value="1"/>
</dbReference>
<dbReference type="GO" id="GO:0004519">
    <property type="term" value="F:endonuclease activity"/>
    <property type="evidence" value="ECO:0007669"/>
    <property type="project" value="UniProtKB-KW"/>
</dbReference>
<keyword evidence="7" id="KW-0255">Endonuclease</keyword>
<evidence type="ECO:0000256" key="1">
    <source>
        <dbReference type="ARBA" id="ARBA00022670"/>
    </source>
</evidence>